<dbReference type="Gene3D" id="3.90.550.10">
    <property type="entry name" value="Spore Coat Polysaccharide Biosynthesis Protein SpsA, Chain A"/>
    <property type="match status" value="1"/>
</dbReference>
<evidence type="ECO:0000313" key="5">
    <source>
        <dbReference type="EMBL" id="MEU2272309.1"/>
    </source>
</evidence>
<evidence type="ECO:0000256" key="2">
    <source>
        <dbReference type="ARBA" id="ARBA00022676"/>
    </source>
</evidence>
<dbReference type="PANTHER" id="PTHR43685">
    <property type="entry name" value="GLYCOSYLTRANSFERASE"/>
    <property type="match status" value="1"/>
</dbReference>
<name>A0ABV2Y7R8_9ACTN</name>
<comment type="caution">
    <text evidence="5">The sequence shown here is derived from an EMBL/GenBank/DDBJ whole genome shotgun (WGS) entry which is preliminary data.</text>
</comment>
<dbReference type="InterPro" id="IPR029044">
    <property type="entry name" value="Nucleotide-diphossugar_trans"/>
</dbReference>
<dbReference type="EMBL" id="JBEYBN010000102">
    <property type="protein sequence ID" value="MEU2272309.1"/>
    <property type="molecule type" value="Genomic_DNA"/>
</dbReference>
<proteinExistence type="inferred from homology"/>
<keyword evidence="6" id="KW-1185">Reference proteome</keyword>
<comment type="similarity">
    <text evidence="1">Belongs to the glycosyltransferase 2 family.</text>
</comment>
<keyword evidence="2 5" id="KW-0328">Glycosyltransferase</keyword>
<protein>
    <submittedName>
        <fullName evidence="5">Glycosyltransferase</fullName>
        <ecNumber evidence="5">2.4.-.-</ecNumber>
    </submittedName>
</protein>
<dbReference type="SUPFAM" id="SSF53448">
    <property type="entry name" value="Nucleotide-diphospho-sugar transferases"/>
    <property type="match status" value="1"/>
</dbReference>
<keyword evidence="3 5" id="KW-0808">Transferase</keyword>
<dbReference type="InterPro" id="IPR050834">
    <property type="entry name" value="Glycosyltransf_2"/>
</dbReference>
<accession>A0ABV2Y7R8</accession>
<sequence length="293" mass="31735">MTVPNPDPSPVGIVIATRNRSAALAGALRHLRNLPERPQILVADNASTDDTRAMLARDFPQVRVLALPFNHGALARTYGARALDTPYVAFSDDDSWWAPGALSTAARLFEEHPRLGLISARTLVGPTADPDPLNEVLADSPLGRVGDLPGTQVLGFLACASVVRRSAYLDAGGFHRLLFFGGEETLLAYDLAARGWGVTHCPDVIAHHHPAPAPRSGRNAVQRRNELLTAWLRRPVPYALARTRALASEARHDDHARRALRGTLARLPAALRARRPLPPHVERAARLLEGAST</sequence>
<dbReference type="Proteomes" id="UP001550603">
    <property type="component" value="Unassembled WGS sequence"/>
</dbReference>
<dbReference type="RefSeq" id="WP_037767082.1">
    <property type="nucleotide sequence ID" value="NZ_JBEYBN010000102.1"/>
</dbReference>
<reference evidence="5 6" key="1">
    <citation type="submission" date="2024-06" db="EMBL/GenBank/DDBJ databases">
        <title>The Natural Products Discovery Center: Release of the First 8490 Sequenced Strains for Exploring Actinobacteria Biosynthetic Diversity.</title>
        <authorList>
            <person name="Kalkreuter E."/>
            <person name="Kautsar S.A."/>
            <person name="Yang D."/>
            <person name="Bader C.D."/>
            <person name="Teijaro C.N."/>
            <person name="Fluegel L."/>
            <person name="Davis C.M."/>
            <person name="Simpson J.R."/>
            <person name="Lauterbach L."/>
            <person name="Steele A.D."/>
            <person name="Gui C."/>
            <person name="Meng S."/>
            <person name="Li G."/>
            <person name="Viehrig K."/>
            <person name="Ye F."/>
            <person name="Su P."/>
            <person name="Kiefer A.F."/>
            <person name="Nichols A."/>
            <person name="Cepeda A.J."/>
            <person name="Yan W."/>
            <person name="Fan B."/>
            <person name="Jiang Y."/>
            <person name="Adhikari A."/>
            <person name="Zheng C.-J."/>
            <person name="Schuster L."/>
            <person name="Cowan T.M."/>
            <person name="Smanski M.J."/>
            <person name="Chevrette M.G."/>
            <person name="De Carvalho L.P.S."/>
            <person name="Shen B."/>
        </authorList>
    </citation>
    <scope>NUCLEOTIDE SEQUENCE [LARGE SCALE GENOMIC DNA]</scope>
    <source>
        <strain evidence="5 6">NPDC019583</strain>
    </source>
</reference>
<evidence type="ECO:0000256" key="3">
    <source>
        <dbReference type="ARBA" id="ARBA00022679"/>
    </source>
</evidence>
<evidence type="ECO:0000313" key="6">
    <source>
        <dbReference type="Proteomes" id="UP001550603"/>
    </source>
</evidence>
<dbReference type="GO" id="GO:0016757">
    <property type="term" value="F:glycosyltransferase activity"/>
    <property type="evidence" value="ECO:0007669"/>
    <property type="project" value="UniProtKB-KW"/>
</dbReference>
<dbReference type="PANTHER" id="PTHR43685:SF5">
    <property type="entry name" value="GLYCOSYLTRANSFERASE EPSE-RELATED"/>
    <property type="match status" value="1"/>
</dbReference>
<feature type="domain" description="Glycosyltransferase 2-like" evidence="4">
    <location>
        <begin position="13"/>
        <end position="167"/>
    </location>
</feature>
<evidence type="ECO:0000259" key="4">
    <source>
        <dbReference type="Pfam" id="PF00535"/>
    </source>
</evidence>
<dbReference type="EC" id="2.4.-.-" evidence="5"/>
<gene>
    <name evidence="5" type="ORF">ABZ568_38890</name>
</gene>
<evidence type="ECO:0000256" key="1">
    <source>
        <dbReference type="ARBA" id="ARBA00006739"/>
    </source>
</evidence>
<dbReference type="Pfam" id="PF00535">
    <property type="entry name" value="Glycos_transf_2"/>
    <property type="match status" value="1"/>
</dbReference>
<dbReference type="InterPro" id="IPR001173">
    <property type="entry name" value="Glyco_trans_2-like"/>
</dbReference>
<organism evidence="5 6">
    <name type="scientific">Streptomyces olindensis</name>
    <dbReference type="NCBI Taxonomy" id="358823"/>
    <lineage>
        <taxon>Bacteria</taxon>
        <taxon>Bacillati</taxon>
        <taxon>Actinomycetota</taxon>
        <taxon>Actinomycetes</taxon>
        <taxon>Kitasatosporales</taxon>
        <taxon>Streptomycetaceae</taxon>
        <taxon>Streptomyces</taxon>
    </lineage>
</organism>